<dbReference type="RefSeq" id="WP_107573521.1">
    <property type="nucleotide sequence ID" value="NZ_PZPL01000001.1"/>
</dbReference>
<keyword evidence="4" id="KW-1185">Reference proteome</keyword>
<name>A0A2T4UQ77_9MICO</name>
<accession>A0A2T4UQ77</accession>
<feature type="transmembrane region" description="Helical" evidence="2">
    <location>
        <begin position="115"/>
        <end position="135"/>
    </location>
</feature>
<keyword evidence="2" id="KW-0812">Transmembrane</keyword>
<keyword evidence="2" id="KW-1133">Transmembrane helix</keyword>
<dbReference type="EMBL" id="PZPL01000001">
    <property type="protein sequence ID" value="PTL71680.1"/>
    <property type="molecule type" value="Genomic_DNA"/>
</dbReference>
<evidence type="ECO:0000313" key="3">
    <source>
        <dbReference type="EMBL" id="PTL71680.1"/>
    </source>
</evidence>
<keyword evidence="2" id="KW-0472">Membrane</keyword>
<dbReference type="Proteomes" id="UP000241085">
    <property type="component" value="Unassembled WGS sequence"/>
</dbReference>
<feature type="transmembrane region" description="Helical" evidence="2">
    <location>
        <begin position="155"/>
        <end position="178"/>
    </location>
</feature>
<dbReference type="AlphaFoldDB" id="A0A2T4UQ77"/>
<organism evidence="3 4">
    <name type="scientific">Rathayibacter caricis DSM 15933</name>
    <dbReference type="NCBI Taxonomy" id="1328867"/>
    <lineage>
        <taxon>Bacteria</taxon>
        <taxon>Bacillati</taxon>
        <taxon>Actinomycetota</taxon>
        <taxon>Actinomycetes</taxon>
        <taxon>Micrococcales</taxon>
        <taxon>Microbacteriaceae</taxon>
        <taxon>Rathayibacter</taxon>
    </lineage>
</organism>
<gene>
    <name evidence="3" type="ORF">C1I63_01655</name>
</gene>
<feature type="region of interest" description="Disordered" evidence="1">
    <location>
        <begin position="1"/>
        <end position="105"/>
    </location>
</feature>
<comment type="caution">
    <text evidence="3">The sequence shown here is derived from an EMBL/GenBank/DDBJ whole genome shotgun (WGS) entry which is preliminary data.</text>
</comment>
<reference evidence="3 4" key="1">
    <citation type="submission" date="2018-03" db="EMBL/GenBank/DDBJ databases">
        <title>Bacteriophage NCPPB3778 and a type I-E CRISPR drive the evolution of the US Biological Select Agent, Rathayibacter toxicus.</title>
        <authorList>
            <person name="Davis E.W.II."/>
            <person name="Tabima J.F."/>
            <person name="Weisberg A.J."/>
            <person name="Dantas Lopes L."/>
            <person name="Wiseman M.S."/>
            <person name="Wiseman M.S."/>
            <person name="Pupko T."/>
            <person name="Belcher M.S."/>
            <person name="Sechler A.J."/>
            <person name="Tancos M.A."/>
            <person name="Schroeder B.K."/>
            <person name="Murray T.D."/>
            <person name="Luster D.G."/>
            <person name="Schneider W.L."/>
            <person name="Rogers E."/>
            <person name="Andreote F.D."/>
            <person name="Grunwald N.J."/>
            <person name="Putnam M.L."/>
            <person name="Chang J.H."/>
        </authorList>
    </citation>
    <scope>NUCLEOTIDE SEQUENCE [LARGE SCALE GENOMIC DNA]</scope>
    <source>
        <strain evidence="3 4">DSM 15933</strain>
    </source>
</reference>
<feature type="compositionally biased region" description="Low complexity" evidence="1">
    <location>
        <begin position="51"/>
        <end position="61"/>
    </location>
</feature>
<sequence length="183" mass="19857">MSDARRTHDTDAGTDPRYHAAFQRGYDGPAPERGAKAEERFRRPRRRDTAATRPRTTALPTSEPVLDPIRTLGFERQAERTSTAPEPLSSLPQDDSDERPTEPEEKAWSALDFRVPLVLAAMGVLFVVIGVSVLWSGSSMVYYSDGSPTDQLMMLVGSFVPGPAITVGTLSLGAAVAVKAVRT</sequence>
<protein>
    <submittedName>
        <fullName evidence="3">Uncharacterized protein</fullName>
    </submittedName>
</protein>
<evidence type="ECO:0000256" key="2">
    <source>
        <dbReference type="SAM" id="Phobius"/>
    </source>
</evidence>
<evidence type="ECO:0000313" key="4">
    <source>
        <dbReference type="Proteomes" id="UP000241085"/>
    </source>
</evidence>
<proteinExistence type="predicted"/>
<feature type="compositionally biased region" description="Basic and acidic residues" evidence="1">
    <location>
        <begin position="1"/>
        <end position="18"/>
    </location>
</feature>
<evidence type="ECO:0000256" key="1">
    <source>
        <dbReference type="SAM" id="MobiDB-lite"/>
    </source>
</evidence>